<dbReference type="RefSeq" id="WP_249480257.1">
    <property type="nucleotide sequence ID" value="NZ_CP097218.1"/>
</dbReference>
<keyword evidence="3 4" id="KW-0704">Schiff base</keyword>
<dbReference type="GO" id="GO:0003855">
    <property type="term" value="F:3-dehydroquinate dehydratase activity"/>
    <property type="evidence" value="ECO:0007669"/>
    <property type="project" value="UniProtKB-EC"/>
</dbReference>
<evidence type="ECO:0000256" key="1">
    <source>
        <dbReference type="ARBA" id="ARBA00001864"/>
    </source>
</evidence>
<dbReference type="PANTHER" id="PTHR43699:SF1">
    <property type="entry name" value="3-DEHYDROQUINATE DEHYDRATASE"/>
    <property type="match status" value="1"/>
</dbReference>
<feature type="binding site" evidence="4">
    <location>
        <position position="264"/>
    </location>
    <ligand>
        <name>3-dehydroquinate</name>
        <dbReference type="ChEBI" id="CHEBI:32364"/>
    </ligand>
</feature>
<reference evidence="5" key="1">
    <citation type="submission" date="2022-05" db="EMBL/GenBank/DDBJ databases">
        <title>Genomic analysis of Brachybacterium sp. CBA3104.</title>
        <authorList>
            <person name="Roh S.W."/>
            <person name="Kim Y.B."/>
            <person name="Kim Y."/>
        </authorList>
    </citation>
    <scope>NUCLEOTIDE SEQUENCE</scope>
    <source>
        <strain evidence="5">CBA3104</strain>
    </source>
</reference>
<keyword evidence="2 4" id="KW-0456">Lyase</keyword>
<sequence length="279" mass="27928">MGATEHSAHAGGAGGDGAGGVVRVRGIELGTGVPEIIVPLTGADERSVLAQAERARTAPARIIEWRADLLAPSAPAAEHRERVLGALPALREALAPEQALLLTVRTAAEGGGRALTDADLSALLRAGIALRGADDTALVDLVDVETARAPEAVGAVIDAAHEAGVAAVGSFHDFAATPPREEILATLRAQRALGADVGKIAVTPRTADDVLVLLAASLEAARDGAGPHLAISMGSLGAVSRVAAEVFGSCATFATAGEASAPGQLGADEVSRMLAALRP</sequence>
<evidence type="ECO:0000256" key="3">
    <source>
        <dbReference type="ARBA" id="ARBA00023270"/>
    </source>
</evidence>
<gene>
    <name evidence="4 5" type="primary">aroD</name>
    <name evidence="5" type="ORF">M4486_06020</name>
</gene>
<evidence type="ECO:0000313" key="6">
    <source>
        <dbReference type="Proteomes" id="UP001055868"/>
    </source>
</evidence>
<comment type="function">
    <text evidence="4">Involved in the third step of the chorismate pathway, which leads to the biosynthesis of aromatic amino acids. Catalyzes the cis-dehydration of 3-dehydroquinate (DHQ) and introduces the first double bond of the aromatic ring to yield 3-dehydroshikimate.</text>
</comment>
<dbReference type="InterPro" id="IPR050146">
    <property type="entry name" value="Type-I_3-dehydroquinase"/>
</dbReference>
<name>A0ABY4NAP0_9MICO</name>
<comment type="similarity">
    <text evidence="4">Belongs to the type-I 3-dehydroquinase family.</text>
</comment>
<dbReference type="InterPro" id="IPR013785">
    <property type="entry name" value="Aldolase_TIM"/>
</dbReference>
<dbReference type="EC" id="4.2.1.10" evidence="4"/>
<comment type="catalytic activity">
    <reaction evidence="1 4">
        <text>3-dehydroquinate = 3-dehydroshikimate + H2O</text>
        <dbReference type="Rhea" id="RHEA:21096"/>
        <dbReference type="ChEBI" id="CHEBI:15377"/>
        <dbReference type="ChEBI" id="CHEBI:16630"/>
        <dbReference type="ChEBI" id="CHEBI:32364"/>
        <dbReference type="EC" id="4.2.1.10"/>
    </reaction>
</comment>
<dbReference type="Gene3D" id="3.20.20.70">
    <property type="entry name" value="Aldolase class I"/>
    <property type="match status" value="1"/>
</dbReference>
<dbReference type="Proteomes" id="UP001055868">
    <property type="component" value="Chromosome"/>
</dbReference>
<feature type="active site" description="Proton donor/acceptor" evidence="4">
    <location>
        <position position="172"/>
    </location>
</feature>
<feature type="binding site" evidence="4">
    <location>
        <begin position="64"/>
        <end position="66"/>
    </location>
    <ligand>
        <name>3-dehydroquinate</name>
        <dbReference type="ChEBI" id="CHEBI:32364"/>
    </ligand>
</feature>
<evidence type="ECO:0000256" key="2">
    <source>
        <dbReference type="ARBA" id="ARBA00023239"/>
    </source>
</evidence>
<keyword evidence="4" id="KW-0057">Aromatic amino acid biosynthesis</keyword>
<evidence type="ECO:0000256" key="4">
    <source>
        <dbReference type="HAMAP-Rule" id="MF_00214"/>
    </source>
</evidence>
<dbReference type="Pfam" id="PF01487">
    <property type="entry name" value="DHquinase_I"/>
    <property type="match status" value="1"/>
</dbReference>
<dbReference type="InterPro" id="IPR001381">
    <property type="entry name" value="DHquinase_I"/>
</dbReference>
<comment type="caution">
    <text evidence="4">Lacks conserved residue(s) required for the propagation of feature annotation.</text>
</comment>
<feature type="binding site" evidence="4">
    <location>
        <position position="105"/>
    </location>
    <ligand>
        <name>3-dehydroquinate</name>
        <dbReference type="ChEBI" id="CHEBI:32364"/>
    </ligand>
</feature>
<feature type="binding site" evidence="4">
    <location>
        <position position="260"/>
    </location>
    <ligand>
        <name>3-dehydroquinate</name>
        <dbReference type="ChEBI" id="CHEBI:32364"/>
    </ligand>
</feature>
<evidence type="ECO:0000313" key="5">
    <source>
        <dbReference type="EMBL" id="UQN30851.1"/>
    </source>
</evidence>
<dbReference type="SUPFAM" id="SSF51569">
    <property type="entry name" value="Aldolase"/>
    <property type="match status" value="1"/>
</dbReference>
<accession>A0ABY4NAP0</accession>
<comment type="pathway">
    <text evidence="4">Metabolic intermediate biosynthesis; chorismate biosynthesis; chorismate from D-erythrose 4-phosphate and phosphoenolpyruvate: step 3/7.</text>
</comment>
<feature type="binding site" evidence="4">
    <location>
        <position position="241"/>
    </location>
    <ligand>
        <name>3-dehydroquinate</name>
        <dbReference type="ChEBI" id="CHEBI:32364"/>
    </ligand>
</feature>
<protein>
    <recommendedName>
        <fullName evidence="4">3-dehydroquinate dehydratase</fullName>
        <shortName evidence="4">3-dehydroquinase</shortName>
        <ecNumber evidence="4">4.2.1.10</ecNumber>
    </recommendedName>
    <alternativeName>
        <fullName evidence="4">Type I DHQase</fullName>
    </alternativeName>
    <alternativeName>
        <fullName evidence="4">Type I dehydroquinase</fullName>
        <shortName evidence="4">DHQ1</shortName>
    </alternativeName>
</protein>
<dbReference type="NCBIfam" id="TIGR01093">
    <property type="entry name" value="aroD"/>
    <property type="match status" value="1"/>
</dbReference>
<dbReference type="EMBL" id="CP097218">
    <property type="protein sequence ID" value="UQN30851.1"/>
    <property type="molecule type" value="Genomic_DNA"/>
</dbReference>
<proteinExistence type="inferred from homology"/>
<keyword evidence="6" id="KW-1185">Reference proteome</keyword>
<comment type="subunit">
    <text evidence="4">Homodimer.</text>
</comment>
<organism evidence="5 6">
    <name type="scientific">Brachybacterium kimchii</name>
    <dbReference type="NCBI Taxonomy" id="2942909"/>
    <lineage>
        <taxon>Bacteria</taxon>
        <taxon>Bacillati</taxon>
        <taxon>Actinomycetota</taxon>
        <taxon>Actinomycetes</taxon>
        <taxon>Micrococcales</taxon>
        <taxon>Dermabacteraceae</taxon>
        <taxon>Brachybacterium</taxon>
    </lineage>
</organism>
<keyword evidence="4" id="KW-0028">Amino-acid biosynthesis</keyword>
<dbReference type="PANTHER" id="PTHR43699">
    <property type="entry name" value="3-DEHYDROQUINATE DEHYDRATASE"/>
    <property type="match status" value="1"/>
</dbReference>
<dbReference type="CDD" id="cd00502">
    <property type="entry name" value="DHQase_I"/>
    <property type="match status" value="1"/>
</dbReference>
<dbReference type="HAMAP" id="MF_00214">
    <property type="entry name" value="AroD"/>
    <property type="match status" value="1"/>
</dbReference>
<feature type="active site" description="Schiff-base intermediate with substrate" evidence="4">
    <location>
        <position position="199"/>
    </location>
</feature>